<proteinExistence type="predicted"/>
<evidence type="ECO:0000256" key="4">
    <source>
        <dbReference type="ARBA" id="ARBA00022889"/>
    </source>
</evidence>
<dbReference type="AlphaFoldDB" id="A0AAJ6VXZ6"/>
<evidence type="ECO:0000313" key="6">
    <source>
        <dbReference type="Proteomes" id="UP000694867"/>
    </source>
</evidence>
<dbReference type="GO" id="GO:0045296">
    <property type="term" value="F:cadherin binding"/>
    <property type="evidence" value="ECO:0007669"/>
    <property type="project" value="InterPro"/>
</dbReference>
<dbReference type="InterPro" id="IPR016024">
    <property type="entry name" value="ARM-type_fold"/>
</dbReference>
<dbReference type="PANTHER" id="PTHR45976">
    <property type="entry name" value="ARMADILLO SEGMENT POLARITY PROTEIN"/>
    <property type="match status" value="1"/>
</dbReference>
<keyword evidence="4" id="KW-0130">Cell adhesion</keyword>
<sequence length="673" mass="74304">MKPDYACALPGQSNISHQEQLSMWQQDSYLNDETDSGVVSGALSVATQMNDDNWDAFDWETNSNGLGSQFSGSVPMEQSMDVATQQINPPRSQRGRSTIFNQTIDEQMEISSSQFSDHDGVNLQMISDVQMLSGPASEPSLIPAARALPGLVKLLNDEDQVVVAQATATVHQLSNMDTSVDVLIQYPQMIASIVKAFMNSNDPETTRCAAGALHNFSRKREGRQGIFEADGIPALVKLLSSPLEGVVFYVITTLHNLLLYQEGSKTAVSIAGGLQKMVCLLQRNNPKFLTIVTDCLQILAYGNQAAKLTILASGGPSELLRILRSFNYEKLLWTTTRVLKVLSVCSSNKPAIIEAGGIEVLTQHLGSTSSRLVINCLFTIRNLSDAAIPQENIEGLLHQLVRLLTSSNVDIITCAAGALSNLTCNNQRNKSIVFRIGGCEALLQTVYHAGDREEITEPAICCLRHLTCRYPEAELAQQVVRKYHGIQTIAKLLHVSRWPLKKAIIGLIRNLALHQENHVLFREHNLMHMMKETLERASTEVMNGAQNSTPRPVLEGVKMVEIIDAILGAFHILAKDAANRPTIRSLHAAVLLVRLMYCEIENITRLAALVLCELSTDREGVNHLEEERLLAPLQELSRYQNQATANYAAHVIDARNRFRALESNFGQSRFGFN</sequence>
<dbReference type="RefSeq" id="XP_003743635.1">
    <property type="nucleotide sequence ID" value="XM_003743587.2"/>
</dbReference>
<keyword evidence="6" id="KW-1185">Reference proteome</keyword>
<evidence type="ECO:0000313" key="7">
    <source>
        <dbReference type="RefSeq" id="XP_003743635.1"/>
    </source>
</evidence>
<dbReference type="InterPro" id="IPR000225">
    <property type="entry name" value="Armadillo"/>
</dbReference>
<comment type="subcellular location">
    <subcellularLocation>
        <location evidence="1">Cell membrane</location>
        <topology evidence="1">Peripheral membrane protein</topology>
        <orientation evidence="1">Cytoplasmic side</orientation>
    </subcellularLocation>
</comment>
<dbReference type="GO" id="GO:0005886">
    <property type="term" value="C:plasma membrane"/>
    <property type="evidence" value="ECO:0007669"/>
    <property type="project" value="UniProtKB-SubCell"/>
</dbReference>
<gene>
    <name evidence="7" type="primary">LOC100901308</name>
</gene>
<dbReference type="Gene3D" id="1.25.10.10">
    <property type="entry name" value="Leucine-rich Repeat Variant"/>
    <property type="match status" value="1"/>
</dbReference>
<evidence type="ECO:0000256" key="5">
    <source>
        <dbReference type="PROSITE-ProRule" id="PRU00259"/>
    </source>
</evidence>
<dbReference type="PRINTS" id="PR01869">
    <property type="entry name" value="BCATNINFAMLY"/>
</dbReference>
<dbReference type="PROSITE" id="PS50176">
    <property type="entry name" value="ARM_REPEAT"/>
    <property type="match status" value="7"/>
</dbReference>
<dbReference type="SUPFAM" id="SSF48371">
    <property type="entry name" value="ARM repeat"/>
    <property type="match status" value="1"/>
</dbReference>
<feature type="repeat" description="ARM" evidence="5">
    <location>
        <begin position="314"/>
        <end position="357"/>
    </location>
</feature>
<dbReference type="Pfam" id="PF00514">
    <property type="entry name" value="Arm"/>
    <property type="match status" value="2"/>
</dbReference>
<reference evidence="7" key="1">
    <citation type="submission" date="2025-08" db="UniProtKB">
        <authorList>
            <consortium name="RefSeq"/>
        </authorList>
    </citation>
    <scope>IDENTIFICATION</scope>
</reference>
<feature type="repeat" description="ARM" evidence="5">
    <location>
        <begin position="437"/>
        <end position="467"/>
    </location>
</feature>
<evidence type="ECO:0000256" key="2">
    <source>
        <dbReference type="ARBA" id="ARBA00022289"/>
    </source>
</evidence>
<dbReference type="Proteomes" id="UP000694867">
    <property type="component" value="Unplaced"/>
</dbReference>
<name>A0AAJ6VXZ6_9ACAR</name>
<accession>A0AAJ6VXZ6</accession>
<feature type="repeat" description="ARM" evidence="5">
    <location>
        <begin position="230"/>
        <end position="272"/>
    </location>
</feature>
<dbReference type="SMART" id="SM00185">
    <property type="entry name" value="ARM"/>
    <property type="match status" value="10"/>
</dbReference>
<protein>
    <recommendedName>
        <fullName evidence="2">Armadillo segment polarity protein</fullName>
    </recommendedName>
</protein>
<dbReference type="GO" id="GO:0016055">
    <property type="term" value="P:Wnt signaling pathway"/>
    <property type="evidence" value="ECO:0007669"/>
    <property type="project" value="UniProtKB-KW"/>
</dbReference>
<keyword evidence="3" id="KW-0879">Wnt signaling pathway</keyword>
<organism evidence="6 7">
    <name type="scientific">Galendromus occidentalis</name>
    <name type="common">western predatory mite</name>
    <dbReference type="NCBI Taxonomy" id="34638"/>
    <lineage>
        <taxon>Eukaryota</taxon>
        <taxon>Metazoa</taxon>
        <taxon>Ecdysozoa</taxon>
        <taxon>Arthropoda</taxon>
        <taxon>Chelicerata</taxon>
        <taxon>Arachnida</taxon>
        <taxon>Acari</taxon>
        <taxon>Parasitiformes</taxon>
        <taxon>Mesostigmata</taxon>
        <taxon>Gamasina</taxon>
        <taxon>Phytoseioidea</taxon>
        <taxon>Phytoseiidae</taxon>
        <taxon>Typhlodrominae</taxon>
        <taxon>Galendromus</taxon>
    </lineage>
</organism>
<feature type="repeat" description="ARM" evidence="5">
    <location>
        <begin position="272"/>
        <end position="314"/>
    </location>
</feature>
<dbReference type="InterPro" id="IPR011989">
    <property type="entry name" value="ARM-like"/>
</dbReference>
<dbReference type="InterPro" id="IPR013284">
    <property type="entry name" value="Beta-catenin"/>
</dbReference>
<dbReference type="GeneID" id="100901308"/>
<dbReference type="KEGG" id="goe:100901308"/>
<evidence type="ECO:0000256" key="1">
    <source>
        <dbReference type="ARBA" id="ARBA00004413"/>
    </source>
</evidence>
<feature type="repeat" description="ARM" evidence="5">
    <location>
        <begin position="188"/>
        <end position="231"/>
    </location>
</feature>
<feature type="repeat" description="ARM" evidence="5">
    <location>
        <begin position="395"/>
        <end position="437"/>
    </location>
</feature>
<evidence type="ECO:0000256" key="3">
    <source>
        <dbReference type="ARBA" id="ARBA00022687"/>
    </source>
</evidence>
<feature type="repeat" description="ARM" evidence="5">
    <location>
        <begin position="146"/>
        <end position="174"/>
    </location>
</feature>
<dbReference type="GO" id="GO:0007155">
    <property type="term" value="P:cell adhesion"/>
    <property type="evidence" value="ECO:0007669"/>
    <property type="project" value="InterPro"/>
</dbReference>